<protein>
    <submittedName>
        <fullName evidence="1">Uncharacterized protein</fullName>
    </submittedName>
</protein>
<reference evidence="1 2" key="1">
    <citation type="submission" date="2023-09" db="EMBL/GenBank/DDBJ databases">
        <authorList>
            <person name="Rey-Velasco X."/>
        </authorList>
    </citation>
    <scope>NUCLEOTIDE SEQUENCE [LARGE SCALE GENOMIC DNA]</scope>
    <source>
        <strain evidence="1 2">F225</strain>
    </source>
</reference>
<accession>A0ABU3DU33</accession>
<evidence type="ECO:0000313" key="2">
    <source>
        <dbReference type="Proteomes" id="UP001253848"/>
    </source>
</evidence>
<proteinExistence type="predicted"/>
<organism evidence="1 2">
    <name type="scientific">Autumnicola psychrophila</name>
    <dbReference type="NCBI Taxonomy" id="3075592"/>
    <lineage>
        <taxon>Bacteria</taxon>
        <taxon>Pseudomonadati</taxon>
        <taxon>Bacteroidota</taxon>
        <taxon>Flavobacteriia</taxon>
        <taxon>Flavobacteriales</taxon>
        <taxon>Flavobacteriaceae</taxon>
        <taxon>Autumnicola</taxon>
    </lineage>
</organism>
<gene>
    <name evidence="1" type="ORF">RM541_12720</name>
</gene>
<evidence type="ECO:0000313" key="1">
    <source>
        <dbReference type="EMBL" id="MDT0687228.1"/>
    </source>
</evidence>
<comment type="caution">
    <text evidence="1">The sequence shown here is derived from an EMBL/GenBank/DDBJ whole genome shotgun (WGS) entry which is preliminary data.</text>
</comment>
<dbReference type="EMBL" id="JAVRHN010000009">
    <property type="protein sequence ID" value="MDT0687228.1"/>
    <property type="molecule type" value="Genomic_DNA"/>
</dbReference>
<name>A0ABU3DU33_9FLAO</name>
<dbReference type="Proteomes" id="UP001253848">
    <property type="component" value="Unassembled WGS sequence"/>
</dbReference>
<keyword evidence="2" id="KW-1185">Reference proteome</keyword>
<dbReference type="RefSeq" id="WP_311500521.1">
    <property type="nucleotide sequence ID" value="NZ_JAVRHN010000009.1"/>
</dbReference>
<sequence length="132" mass="15437">MKNKIIIVIFFLIGNGLTQAQKTLDSKHESSPSFTSDIRLYDENPRYWEYKNEPILLYGGSDNDNLWQWSGAKLTKHLDLLKSLGGNYVRNTMSDRDEGDTYAFSETGNGKYNLEEWNETYWEKLEFFLGNF</sequence>